<dbReference type="PANTHER" id="PTHR43240:SF5">
    <property type="entry name" value="1,4-DIHYDROXY-2-NAPHTHOYL-COA THIOESTERASE 1"/>
    <property type="match status" value="1"/>
</dbReference>
<feature type="domain" description="Thioesterase" evidence="3">
    <location>
        <begin position="39"/>
        <end position="117"/>
    </location>
</feature>
<comment type="similarity">
    <text evidence="1">Belongs to the thioesterase PaaI family.</text>
</comment>
<name>A0A1L3MNC3_9BACI</name>
<dbReference type="InterPro" id="IPR029069">
    <property type="entry name" value="HotDog_dom_sf"/>
</dbReference>
<dbReference type="InterPro" id="IPR006683">
    <property type="entry name" value="Thioestr_dom"/>
</dbReference>
<gene>
    <name evidence="4" type="ORF">A9C19_03280</name>
</gene>
<dbReference type="GO" id="GO:0061522">
    <property type="term" value="F:1,4-dihydroxy-2-naphthoyl-CoA thioesterase activity"/>
    <property type="evidence" value="ECO:0007669"/>
    <property type="project" value="TreeGrafter"/>
</dbReference>
<accession>A0A1L3MNC3</accession>
<dbReference type="Pfam" id="PF03061">
    <property type="entry name" value="4HBT"/>
    <property type="match status" value="1"/>
</dbReference>
<protein>
    <submittedName>
        <fullName evidence="4">Esterase</fullName>
    </submittedName>
</protein>
<dbReference type="EMBL" id="CP016020">
    <property type="protein sequence ID" value="APH03860.1"/>
    <property type="molecule type" value="Genomic_DNA"/>
</dbReference>
<evidence type="ECO:0000256" key="2">
    <source>
        <dbReference type="ARBA" id="ARBA00022801"/>
    </source>
</evidence>
<dbReference type="InterPro" id="IPR003736">
    <property type="entry name" value="PAAI_dom"/>
</dbReference>
<dbReference type="RefSeq" id="WP_072578654.1">
    <property type="nucleotide sequence ID" value="NZ_CP016020.1"/>
</dbReference>
<dbReference type="STRING" id="1547283.A9C19_03280"/>
<evidence type="ECO:0000256" key="1">
    <source>
        <dbReference type="ARBA" id="ARBA00008324"/>
    </source>
</evidence>
<keyword evidence="2" id="KW-0378">Hydrolase</keyword>
<reference evidence="4 5" key="1">
    <citation type="journal article" date="2016" name="Sci. Rep.">
        <title>Complete genome sequence and transcriptomic analysis of a novel marine strain Bacillus weihaiensis reveals the mechanism of brown algae degradation.</title>
        <authorList>
            <person name="Zhu Y."/>
            <person name="Chen P."/>
            <person name="Bao Y."/>
            <person name="Men Y."/>
            <person name="Zeng Y."/>
            <person name="Yang J."/>
            <person name="Sun J."/>
            <person name="Sun Y."/>
        </authorList>
    </citation>
    <scope>NUCLEOTIDE SEQUENCE [LARGE SCALE GENOMIC DNA]</scope>
    <source>
        <strain evidence="4 5">Alg07</strain>
    </source>
</reference>
<keyword evidence="5" id="KW-1185">Reference proteome</keyword>
<evidence type="ECO:0000259" key="3">
    <source>
        <dbReference type="Pfam" id="PF03061"/>
    </source>
</evidence>
<dbReference type="KEGG" id="bwh:A9C19_03280"/>
<sequence length="130" mass="14072">MDFHVKNTLMEALGIEILSVTNEGVVATMPVDHRTHQPFGLLHGGASVALAETVASIGAYSLIDQETEVCVGLEINANHIKGKKSGLVTAHAKPAHRGKTTMVWEIKIVDEEEDLICLSRCTMAVLKKKL</sequence>
<dbReference type="CDD" id="cd03443">
    <property type="entry name" value="PaaI_thioesterase"/>
    <property type="match status" value="1"/>
</dbReference>
<dbReference type="FunFam" id="3.10.129.10:FF:000018">
    <property type="entry name" value="ComA operon protein"/>
    <property type="match status" value="1"/>
</dbReference>
<organism evidence="4 5">
    <name type="scientific">Bacillus weihaiensis</name>
    <dbReference type="NCBI Taxonomy" id="1547283"/>
    <lineage>
        <taxon>Bacteria</taxon>
        <taxon>Bacillati</taxon>
        <taxon>Bacillota</taxon>
        <taxon>Bacilli</taxon>
        <taxon>Bacillales</taxon>
        <taxon>Bacillaceae</taxon>
        <taxon>Bacillus</taxon>
    </lineage>
</organism>
<proteinExistence type="inferred from homology"/>
<dbReference type="GO" id="GO:0005829">
    <property type="term" value="C:cytosol"/>
    <property type="evidence" value="ECO:0007669"/>
    <property type="project" value="TreeGrafter"/>
</dbReference>
<dbReference type="AlphaFoldDB" id="A0A1L3MNC3"/>
<evidence type="ECO:0000313" key="4">
    <source>
        <dbReference type="EMBL" id="APH03860.1"/>
    </source>
</evidence>
<dbReference type="Proteomes" id="UP000181936">
    <property type="component" value="Chromosome"/>
</dbReference>
<evidence type="ECO:0000313" key="5">
    <source>
        <dbReference type="Proteomes" id="UP000181936"/>
    </source>
</evidence>
<dbReference type="NCBIfam" id="TIGR00369">
    <property type="entry name" value="unchar_dom_1"/>
    <property type="match status" value="1"/>
</dbReference>
<dbReference type="OrthoDB" id="9798208at2"/>
<dbReference type="Gene3D" id="3.10.129.10">
    <property type="entry name" value="Hotdog Thioesterase"/>
    <property type="match status" value="1"/>
</dbReference>
<dbReference type="SUPFAM" id="SSF54637">
    <property type="entry name" value="Thioesterase/thiol ester dehydrase-isomerase"/>
    <property type="match status" value="1"/>
</dbReference>
<dbReference type="PANTHER" id="PTHR43240">
    <property type="entry name" value="1,4-DIHYDROXY-2-NAPHTHOYL-COA THIOESTERASE 1"/>
    <property type="match status" value="1"/>
</dbReference>